<protein>
    <recommendedName>
        <fullName evidence="4">Lipoprotein</fullName>
    </recommendedName>
</protein>
<evidence type="ECO:0000313" key="2">
    <source>
        <dbReference type="EMBL" id="ETD73142.1"/>
    </source>
</evidence>
<dbReference type="AlphaFoldDB" id="V8GBK6"/>
<proteinExistence type="predicted"/>
<feature type="chain" id="PRO_5004769208" description="Lipoprotein" evidence="1">
    <location>
        <begin position="27"/>
        <end position="139"/>
    </location>
</feature>
<organism evidence="2 3">
    <name type="scientific">Pelistega indica</name>
    <dbReference type="NCBI Taxonomy" id="1414851"/>
    <lineage>
        <taxon>Bacteria</taxon>
        <taxon>Pseudomonadati</taxon>
        <taxon>Pseudomonadota</taxon>
        <taxon>Betaproteobacteria</taxon>
        <taxon>Burkholderiales</taxon>
        <taxon>Alcaligenaceae</taxon>
        <taxon>Pelistega</taxon>
    </lineage>
</organism>
<comment type="caution">
    <text evidence="2">The sequence shown here is derived from an EMBL/GenBank/DDBJ whole genome shotgun (WGS) entry which is preliminary data.</text>
</comment>
<accession>V8GBK6</accession>
<dbReference type="OrthoDB" id="8685652at2"/>
<keyword evidence="3" id="KW-1185">Reference proteome</keyword>
<evidence type="ECO:0000313" key="3">
    <source>
        <dbReference type="Proteomes" id="UP000018766"/>
    </source>
</evidence>
<evidence type="ECO:0008006" key="4">
    <source>
        <dbReference type="Google" id="ProtNLM"/>
    </source>
</evidence>
<dbReference type="RefSeq" id="WP_023948745.1">
    <property type="nucleotide sequence ID" value="NZ_AYSV01000001.1"/>
</dbReference>
<feature type="signal peptide" evidence="1">
    <location>
        <begin position="1"/>
        <end position="26"/>
    </location>
</feature>
<evidence type="ECO:0000256" key="1">
    <source>
        <dbReference type="SAM" id="SignalP"/>
    </source>
</evidence>
<gene>
    <name evidence="2" type="ORF">V757_00260</name>
</gene>
<dbReference type="PROSITE" id="PS51257">
    <property type="entry name" value="PROKAR_LIPOPROTEIN"/>
    <property type="match status" value="1"/>
</dbReference>
<reference evidence="2 3" key="1">
    <citation type="submission" date="2013-11" db="EMBL/GenBank/DDBJ databases">
        <title>Genomic analysis of Pelistega sp. HM-7.</title>
        <authorList>
            <person name="Kumbhare S.V."/>
            <person name="Shetty S.A."/>
            <person name="Sharma O."/>
            <person name="Dhotre D.P."/>
        </authorList>
    </citation>
    <scope>NUCLEOTIDE SEQUENCE [LARGE SCALE GENOMIC DNA]</scope>
    <source>
        <strain evidence="2 3">HM-7</strain>
    </source>
</reference>
<sequence length="139" mass="15874">MTSKLRFTLKKTVLCTIFLISFLSGCYSTPYPTDIQNELLSYCKDGIESGLTVVRNGKTSPMTPKEIDKLCQFRLSEFMKEVSLEDYLALNKHIYDNFKNAFANKYVLKDIYDTLSPDDKRVNTAIAVIILGLEPKNEQ</sequence>
<dbReference type="EMBL" id="AYSV01000001">
    <property type="protein sequence ID" value="ETD73142.1"/>
    <property type="molecule type" value="Genomic_DNA"/>
</dbReference>
<keyword evidence="1" id="KW-0732">Signal</keyword>
<dbReference type="Proteomes" id="UP000018766">
    <property type="component" value="Unassembled WGS sequence"/>
</dbReference>
<name>V8GBK6_9BURK</name>